<comment type="caution">
    <text evidence="2">The sequence shown here is derived from an EMBL/GenBank/DDBJ whole genome shotgun (WGS) entry which is preliminary data.</text>
</comment>
<dbReference type="Proteomes" id="UP001501175">
    <property type="component" value="Unassembled WGS sequence"/>
</dbReference>
<keyword evidence="1" id="KW-0472">Membrane</keyword>
<keyword evidence="1" id="KW-1133">Transmembrane helix</keyword>
<dbReference type="EMBL" id="BAABHD010000005">
    <property type="protein sequence ID" value="GAA4448291.1"/>
    <property type="molecule type" value="Genomic_DNA"/>
</dbReference>
<organism evidence="2 3">
    <name type="scientific">Nibrella saemangeumensis</name>
    <dbReference type="NCBI Taxonomy" id="1084526"/>
    <lineage>
        <taxon>Bacteria</taxon>
        <taxon>Pseudomonadati</taxon>
        <taxon>Bacteroidota</taxon>
        <taxon>Cytophagia</taxon>
        <taxon>Cytophagales</taxon>
        <taxon>Spirosomataceae</taxon>
        <taxon>Nibrella</taxon>
    </lineage>
</organism>
<accession>A0ABP8MES1</accession>
<evidence type="ECO:0000313" key="2">
    <source>
        <dbReference type="EMBL" id="GAA4448291.1"/>
    </source>
</evidence>
<protein>
    <submittedName>
        <fullName evidence="2">Uncharacterized protein</fullName>
    </submittedName>
</protein>
<keyword evidence="3" id="KW-1185">Reference proteome</keyword>
<keyword evidence="1" id="KW-0812">Transmembrane</keyword>
<evidence type="ECO:0000256" key="1">
    <source>
        <dbReference type="SAM" id="Phobius"/>
    </source>
</evidence>
<name>A0ABP8MES1_9BACT</name>
<reference evidence="3" key="1">
    <citation type="journal article" date="2019" name="Int. J. Syst. Evol. Microbiol.">
        <title>The Global Catalogue of Microorganisms (GCM) 10K type strain sequencing project: providing services to taxonomists for standard genome sequencing and annotation.</title>
        <authorList>
            <consortium name="The Broad Institute Genomics Platform"/>
            <consortium name="The Broad Institute Genome Sequencing Center for Infectious Disease"/>
            <person name="Wu L."/>
            <person name="Ma J."/>
        </authorList>
    </citation>
    <scope>NUCLEOTIDE SEQUENCE [LARGE SCALE GENOMIC DNA]</scope>
    <source>
        <strain evidence="3">JCM 17927</strain>
    </source>
</reference>
<sequence length="335" mass="38806">MRIFMAKRKKSPILIWLEVANKSQHLIFTITAITIVSALISVAVWITSQYYQSQIDKYQNQLSSIERRLGGPDLMDLNKLIMRNGDPAPINSGYNQEGGFYATNSSFWKYKLSNPAEMILVNNGQQVPEEIKDLSDIPIYVWYGEPKYNFSDPSLDNNVVVRIDTLDKDLKIGSHPDSTVTILRNIQRIYQPTISMNWVKRSRYSIQKMQKEDHKVVESVGFDIISDDELLGRTLYFNLSVLLDHWPEADIDRQIISVQKKENIIYARALEVIKNIKINGKHYERFYVWKENLLICTKDNLYDIKIEIPSDEPLRKGQSFAQVSDWFGSFAVVDN</sequence>
<proteinExistence type="predicted"/>
<feature type="transmembrane region" description="Helical" evidence="1">
    <location>
        <begin position="26"/>
        <end position="46"/>
    </location>
</feature>
<gene>
    <name evidence="2" type="ORF">GCM10023189_05940</name>
</gene>
<evidence type="ECO:0000313" key="3">
    <source>
        <dbReference type="Proteomes" id="UP001501175"/>
    </source>
</evidence>